<evidence type="ECO:0000256" key="6">
    <source>
        <dbReference type="ARBA" id="ARBA00022777"/>
    </source>
</evidence>
<comment type="similarity">
    <text evidence="2">Belongs to the RelA/SpoT family.</text>
</comment>
<dbReference type="OrthoDB" id="9789634at2"/>
<keyword evidence="5" id="KW-0547">Nucleotide-binding</keyword>
<dbReference type="CDD" id="cd05399">
    <property type="entry name" value="NT_Rel-Spo_like"/>
    <property type="match status" value="1"/>
</dbReference>
<comment type="pathway">
    <text evidence="1">Purine metabolism; ppGpp biosynthesis; ppGpp from GTP: step 1/2.</text>
</comment>
<accession>A0A1T4KJP6</accession>
<evidence type="ECO:0000256" key="3">
    <source>
        <dbReference type="ARBA" id="ARBA00011881"/>
    </source>
</evidence>
<dbReference type="Gene3D" id="3.30.460.10">
    <property type="entry name" value="Beta Polymerase, domain 2"/>
    <property type="match status" value="1"/>
</dbReference>
<dbReference type="RefSeq" id="WP_087678005.1">
    <property type="nucleotide sequence ID" value="NZ_FUWV01000002.1"/>
</dbReference>
<dbReference type="GO" id="GO:0016301">
    <property type="term" value="F:kinase activity"/>
    <property type="evidence" value="ECO:0007669"/>
    <property type="project" value="UniProtKB-KW"/>
</dbReference>
<dbReference type="PANTHER" id="PTHR47837">
    <property type="entry name" value="GTP PYROPHOSPHOKINASE YJBM"/>
    <property type="match status" value="1"/>
</dbReference>
<reference evidence="9 10" key="1">
    <citation type="submission" date="2017-02" db="EMBL/GenBank/DDBJ databases">
        <authorList>
            <person name="Peterson S.W."/>
        </authorList>
    </citation>
    <scope>NUCLEOTIDE SEQUENCE [LARGE SCALE GENOMIC DNA]</scope>
    <source>
        <strain evidence="9 10">DSM 15102</strain>
    </source>
</reference>
<keyword evidence="6 9" id="KW-0418">Kinase</keyword>
<dbReference type="Proteomes" id="UP000196365">
    <property type="component" value="Unassembled WGS sequence"/>
</dbReference>
<dbReference type="EMBL" id="FUWV01000002">
    <property type="protein sequence ID" value="SJZ42639.1"/>
    <property type="molecule type" value="Genomic_DNA"/>
</dbReference>
<dbReference type="SUPFAM" id="SSF81301">
    <property type="entry name" value="Nucleotidyltransferase"/>
    <property type="match status" value="1"/>
</dbReference>
<evidence type="ECO:0000313" key="9">
    <source>
        <dbReference type="EMBL" id="SJZ42639.1"/>
    </source>
</evidence>
<dbReference type="InterPro" id="IPR052366">
    <property type="entry name" value="GTP_Pyrophosphokinase"/>
</dbReference>
<dbReference type="AlphaFoldDB" id="A0A1T4KJP6"/>
<feature type="domain" description="RelA/SpoT" evidence="8">
    <location>
        <begin position="45"/>
        <end position="168"/>
    </location>
</feature>
<keyword evidence="4" id="KW-0808">Transferase</keyword>
<dbReference type="FunFam" id="3.30.460.10:FF:000012">
    <property type="entry name" value="GTP pyrophosphokinase YjbM"/>
    <property type="match status" value="1"/>
</dbReference>
<evidence type="ECO:0000256" key="2">
    <source>
        <dbReference type="ARBA" id="ARBA00007476"/>
    </source>
</evidence>
<dbReference type="PANTHER" id="PTHR47837:SF2">
    <property type="entry name" value="GTP PYROPHOSPHOKINASE YWAC"/>
    <property type="match status" value="1"/>
</dbReference>
<dbReference type="GO" id="GO:0015970">
    <property type="term" value="P:guanosine tetraphosphate biosynthetic process"/>
    <property type="evidence" value="ECO:0007669"/>
    <property type="project" value="UniProtKB-UniPathway"/>
</dbReference>
<evidence type="ECO:0000313" key="10">
    <source>
        <dbReference type="Proteomes" id="UP000196365"/>
    </source>
</evidence>
<evidence type="ECO:0000259" key="8">
    <source>
        <dbReference type="SMART" id="SM00954"/>
    </source>
</evidence>
<evidence type="ECO:0000256" key="7">
    <source>
        <dbReference type="ARBA" id="ARBA00022840"/>
    </source>
</evidence>
<evidence type="ECO:0000256" key="1">
    <source>
        <dbReference type="ARBA" id="ARBA00004976"/>
    </source>
</evidence>
<dbReference type="InterPro" id="IPR043519">
    <property type="entry name" value="NT_sf"/>
</dbReference>
<dbReference type="SMART" id="SM00954">
    <property type="entry name" value="RelA_SpoT"/>
    <property type="match status" value="1"/>
</dbReference>
<comment type="subunit">
    <text evidence="3">Homotetramer.</text>
</comment>
<dbReference type="Gene3D" id="1.10.287.860">
    <property type="entry name" value="Nucleotidyltransferase"/>
    <property type="match status" value="1"/>
</dbReference>
<dbReference type="GO" id="GO:0005524">
    <property type="term" value="F:ATP binding"/>
    <property type="evidence" value="ECO:0007669"/>
    <property type="project" value="UniProtKB-KW"/>
</dbReference>
<keyword evidence="7" id="KW-0067">ATP-binding</keyword>
<protein>
    <submittedName>
        <fullName evidence="9">Putative GTP pyrophosphokinase</fullName>
    </submittedName>
</protein>
<name>A0A1T4KJP6_9FIRM</name>
<dbReference type="UniPathway" id="UPA00908">
    <property type="reaction ID" value="UER00884"/>
</dbReference>
<proteinExistence type="inferred from homology"/>
<dbReference type="InterPro" id="IPR007685">
    <property type="entry name" value="RelA_SpoT"/>
</dbReference>
<keyword evidence="10" id="KW-1185">Reference proteome</keyword>
<organism evidence="9 10">
    <name type="scientific">Garciella nitratireducens DSM 15102</name>
    <dbReference type="NCBI Taxonomy" id="1121911"/>
    <lineage>
        <taxon>Bacteria</taxon>
        <taxon>Bacillati</taxon>
        <taxon>Bacillota</taxon>
        <taxon>Clostridia</taxon>
        <taxon>Eubacteriales</taxon>
        <taxon>Eubacteriaceae</taxon>
        <taxon>Garciella</taxon>
    </lineage>
</organism>
<gene>
    <name evidence="9" type="ORF">SAMN02745973_00569</name>
</gene>
<sequence>MEVKDWKNFFIPYEQAVDELVLKFETLKKQFWALEEYSPIEYVQGRVKTISSILEKIKKNNIALEEIEEKIEDIAGIRIICQFVDDIHKVVELIRKRNGKDLIILQEKDYIKNKKESGYRSYHMIIRYPIQYALGTKEVIAEIQIRTMAMNFWATIEHSLNYKYKYDIPVDIHRRLKNSAEASYLLDQEMYEIREEIRDAQKLFHIRSDTISQILHDIQYLYEIGEEVLSKEYQKLFVELWEKGDLSMLLSLQVDLKRVVDKYRK</sequence>
<evidence type="ECO:0000256" key="5">
    <source>
        <dbReference type="ARBA" id="ARBA00022741"/>
    </source>
</evidence>
<dbReference type="Pfam" id="PF04607">
    <property type="entry name" value="RelA_SpoT"/>
    <property type="match status" value="1"/>
</dbReference>
<evidence type="ECO:0000256" key="4">
    <source>
        <dbReference type="ARBA" id="ARBA00022679"/>
    </source>
</evidence>